<dbReference type="OrthoDB" id="195446at2759"/>
<protein>
    <recommendedName>
        <fullName evidence="1">DUF3447 domain-containing protein</fullName>
    </recommendedName>
</protein>
<dbReference type="EMBL" id="DS113297">
    <property type="protein sequence ID" value="EAY12698.1"/>
    <property type="molecule type" value="Genomic_DNA"/>
</dbReference>
<feature type="domain" description="DUF3447" evidence="1">
    <location>
        <begin position="140"/>
        <end position="220"/>
    </location>
</feature>
<evidence type="ECO:0000313" key="3">
    <source>
        <dbReference type="Proteomes" id="UP000001542"/>
    </source>
</evidence>
<dbReference type="AlphaFoldDB" id="A2E3R0"/>
<reference evidence="2" key="1">
    <citation type="submission" date="2006-10" db="EMBL/GenBank/DDBJ databases">
        <authorList>
            <person name="Amadeo P."/>
            <person name="Zhao Q."/>
            <person name="Wortman J."/>
            <person name="Fraser-Liggett C."/>
            <person name="Carlton J."/>
        </authorList>
    </citation>
    <scope>NUCLEOTIDE SEQUENCE</scope>
    <source>
        <strain evidence="2">G3</strain>
    </source>
</reference>
<organism evidence="2 3">
    <name type="scientific">Trichomonas vaginalis (strain ATCC PRA-98 / G3)</name>
    <dbReference type="NCBI Taxonomy" id="412133"/>
    <lineage>
        <taxon>Eukaryota</taxon>
        <taxon>Metamonada</taxon>
        <taxon>Parabasalia</taxon>
        <taxon>Trichomonadida</taxon>
        <taxon>Trichomonadidae</taxon>
        <taxon>Trichomonas</taxon>
    </lineage>
</organism>
<accession>A2E3R0</accession>
<dbReference type="InterPro" id="IPR020683">
    <property type="entry name" value="DUF3447"/>
</dbReference>
<dbReference type="KEGG" id="tva:4770666"/>
<dbReference type="Pfam" id="PF11929">
    <property type="entry name" value="DUF3447"/>
    <property type="match status" value="1"/>
</dbReference>
<gene>
    <name evidence="2" type="ORF">TVAG_117200</name>
</gene>
<reference evidence="2" key="2">
    <citation type="journal article" date="2007" name="Science">
        <title>Draft genome sequence of the sexually transmitted pathogen Trichomonas vaginalis.</title>
        <authorList>
            <person name="Carlton J.M."/>
            <person name="Hirt R.P."/>
            <person name="Silva J.C."/>
            <person name="Delcher A.L."/>
            <person name="Schatz M."/>
            <person name="Zhao Q."/>
            <person name="Wortman J.R."/>
            <person name="Bidwell S.L."/>
            <person name="Alsmark U.C.M."/>
            <person name="Besteiro S."/>
            <person name="Sicheritz-Ponten T."/>
            <person name="Noel C.J."/>
            <person name="Dacks J.B."/>
            <person name="Foster P.G."/>
            <person name="Simillion C."/>
            <person name="Van de Peer Y."/>
            <person name="Miranda-Saavedra D."/>
            <person name="Barton G.J."/>
            <person name="Westrop G.D."/>
            <person name="Mueller S."/>
            <person name="Dessi D."/>
            <person name="Fiori P.L."/>
            <person name="Ren Q."/>
            <person name="Paulsen I."/>
            <person name="Zhang H."/>
            <person name="Bastida-Corcuera F.D."/>
            <person name="Simoes-Barbosa A."/>
            <person name="Brown M.T."/>
            <person name="Hayes R.D."/>
            <person name="Mukherjee M."/>
            <person name="Okumura C.Y."/>
            <person name="Schneider R."/>
            <person name="Smith A.J."/>
            <person name="Vanacova S."/>
            <person name="Villalvazo M."/>
            <person name="Haas B.J."/>
            <person name="Pertea M."/>
            <person name="Feldblyum T.V."/>
            <person name="Utterback T.R."/>
            <person name="Shu C.L."/>
            <person name="Osoegawa K."/>
            <person name="de Jong P.J."/>
            <person name="Hrdy I."/>
            <person name="Horvathova L."/>
            <person name="Zubacova Z."/>
            <person name="Dolezal P."/>
            <person name="Malik S.B."/>
            <person name="Logsdon J.M. Jr."/>
            <person name="Henze K."/>
            <person name="Gupta A."/>
            <person name="Wang C.C."/>
            <person name="Dunne R.L."/>
            <person name="Upcroft J.A."/>
            <person name="Upcroft P."/>
            <person name="White O."/>
            <person name="Salzberg S.L."/>
            <person name="Tang P."/>
            <person name="Chiu C.-H."/>
            <person name="Lee Y.-S."/>
            <person name="Embley T.M."/>
            <person name="Coombs G.H."/>
            <person name="Mottram J.C."/>
            <person name="Tachezy J."/>
            <person name="Fraser-Liggett C.M."/>
            <person name="Johnson P.J."/>
        </authorList>
    </citation>
    <scope>NUCLEOTIDE SEQUENCE [LARGE SCALE GENOMIC DNA]</scope>
    <source>
        <strain evidence="2">G3</strain>
    </source>
</reference>
<dbReference type="PANTHER" id="PTHR24182:SF13">
    <property type="entry name" value="LD18443P"/>
    <property type="match status" value="1"/>
</dbReference>
<sequence>MEYIKTWDEIYTIDSEEESSINILFSEIEDNLINTGYFTAQQLIKKIKEVSETRLRYRHAYIAIMEKLAAEYHCENCLNISFLSKYDNIIKNTYKEAILNDDDNALSQFLKSEKLNLIELLENCCLNGAENCFKLLRKNFKVKITKKCLKDSFIWNNKYIIQECLKVQKPDVSTFEAGIRSHDMENYYDLLSNNLAEYFNLNPASIEFCCKHLNLQLFILTWV</sequence>
<dbReference type="SUPFAM" id="SSF48403">
    <property type="entry name" value="Ankyrin repeat"/>
    <property type="match status" value="1"/>
</dbReference>
<dbReference type="VEuPathDB" id="TrichDB:TVAG_227670"/>
<keyword evidence="3" id="KW-1185">Reference proteome</keyword>
<dbReference type="InterPro" id="IPR036770">
    <property type="entry name" value="Ankyrin_rpt-contain_sf"/>
</dbReference>
<dbReference type="VEuPathDB" id="TrichDB:TVAGG3_0507630"/>
<dbReference type="Proteomes" id="UP000001542">
    <property type="component" value="Unassembled WGS sequence"/>
</dbReference>
<evidence type="ECO:0000313" key="2">
    <source>
        <dbReference type="EMBL" id="EAY12698.1"/>
    </source>
</evidence>
<dbReference type="PANTHER" id="PTHR24182">
    <property type="entry name" value="ANKYRIN REPEAT AND SOCS BOX CONTAINING 4"/>
    <property type="match status" value="1"/>
</dbReference>
<dbReference type="RefSeq" id="XP_001324921.1">
    <property type="nucleotide sequence ID" value="XM_001324886.1"/>
</dbReference>
<name>A2E3R0_TRIV3</name>
<evidence type="ECO:0000259" key="1">
    <source>
        <dbReference type="Pfam" id="PF11929"/>
    </source>
</evidence>
<proteinExistence type="predicted"/>
<dbReference type="InParanoid" id="A2E3R0"/>